<dbReference type="Pfam" id="PF13538">
    <property type="entry name" value="UvrD_C_2"/>
    <property type="match status" value="1"/>
</dbReference>
<dbReference type="InterPro" id="IPR027417">
    <property type="entry name" value="P-loop_NTPase"/>
</dbReference>
<dbReference type="EMBL" id="BSNW01000049">
    <property type="protein sequence ID" value="GLQ70179.1"/>
    <property type="molecule type" value="Genomic_DNA"/>
</dbReference>
<accession>A0ABQ5X4J5</accession>
<keyword evidence="2" id="KW-0175">Coiled coil</keyword>
<organism evidence="4 5">
    <name type="scientific">Gluconobacter albidus</name>
    <dbReference type="NCBI Taxonomy" id="318683"/>
    <lineage>
        <taxon>Bacteria</taxon>
        <taxon>Pseudomonadati</taxon>
        <taxon>Pseudomonadota</taxon>
        <taxon>Alphaproteobacteria</taxon>
        <taxon>Acetobacterales</taxon>
        <taxon>Acetobacteraceae</taxon>
        <taxon>Gluconobacter</taxon>
    </lineage>
</organism>
<evidence type="ECO:0000259" key="3">
    <source>
        <dbReference type="Pfam" id="PF13538"/>
    </source>
</evidence>
<feature type="coiled-coil region" evidence="2">
    <location>
        <begin position="659"/>
        <end position="693"/>
    </location>
</feature>
<feature type="domain" description="UvrD-like helicase C-terminal" evidence="3">
    <location>
        <begin position="577"/>
        <end position="625"/>
    </location>
</feature>
<protein>
    <recommendedName>
        <fullName evidence="1">DNA 3'-5' helicase II</fullName>
    </recommendedName>
</protein>
<evidence type="ECO:0000313" key="5">
    <source>
        <dbReference type="Proteomes" id="UP001156672"/>
    </source>
</evidence>
<keyword evidence="5" id="KW-1185">Reference proteome</keyword>
<dbReference type="PANTHER" id="PTHR11070:SF2">
    <property type="entry name" value="ATP-DEPENDENT DNA HELICASE SRS2"/>
    <property type="match status" value="1"/>
</dbReference>
<dbReference type="InterPro" id="IPR027785">
    <property type="entry name" value="UvrD-like_helicase_C"/>
</dbReference>
<dbReference type="SUPFAM" id="SSF52540">
    <property type="entry name" value="P-loop containing nucleoside triphosphate hydrolases"/>
    <property type="match status" value="1"/>
</dbReference>
<evidence type="ECO:0000313" key="4">
    <source>
        <dbReference type="EMBL" id="GLQ70179.1"/>
    </source>
</evidence>
<sequence>MPIKYIPTKLDDSSNPITSQIIKEITQKTLFSAADEGVLYYGWPRFTDYDSIKHFADLTLVSAKRGLVLIRVLHSDEERLISDEKQSILQVAASAIGLLIKSSLLRKRTALFFDVIPVIYASGVADNPEAEVPTFGSLQNLFRFLEAIEDQEIPNNALDEIQSILEGPKALGAPTKRSIKNPSTEKIANSLKKLEEEIAKFDTKQRQVALTAIAGPQRIRGLAGSGKTVILAMKAAITHLDNPDAKILVTYYTRSLHDSLRRMITKFVRHFGDGEPNWENIHVYHGWGRQNVPGTYRTAALRAGLSPMDFGSAQRNARGGESGFSYVCRHLVASERIEPYYDITLIDEGQDFPPSFYQLCFYLTKGERDAKQIIWAYDELQDVFDVRVRTPEELFGTDTDGKPRISLSRSCPQEMETNDFVLPKCYRNQRNTLVLAHAVGFGLYGTPVQMLQNQKHWEDVGYELLRGNLNQGSSVVITRPQKNSPTTLDTPDDTPLIEVKGFNEVGHEVEYCVTEIQKFISEGGLLPEDIMVISVDDRVARDYLNITAQKLSDIGYKTNNIIADRYSEPPFKIEGKITLSTVYRAKGNEAAVVFVLGCDAVSLESRTGRNRLFTAFTRTKGWLRITGFGSRFSALEKEILSALSDTPEMKFIMPDINKIDLIQRDLSEKDARLQRAESEMQRIKESLNLSDEDMKNIFAKKDKLK</sequence>
<dbReference type="Gene3D" id="3.40.50.300">
    <property type="entry name" value="P-loop containing nucleotide triphosphate hydrolases"/>
    <property type="match status" value="2"/>
</dbReference>
<comment type="caution">
    <text evidence="4">The sequence shown here is derived from an EMBL/GenBank/DDBJ whole genome shotgun (WGS) entry which is preliminary data.</text>
</comment>
<dbReference type="InterPro" id="IPR000212">
    <property type="entry name" value="DNA_helicase_UvrD/REP"/>
</dbReference>
<dbReference type="PANTHER" id="PTHR11070">
    <property type="entry name" value="UVRD / RECB / PCRA DNA HELICASE FAMILY MEMBER"/>
    <property type="match status" value="1"/>
</dbReference>
<evidence type="ECO:0000256" key="2">
    <source>
        <dbReference type="SAM" id="Coils"/>
    </source>
</evidence>
<name>A0ABQ5X4J5_9PROT</name>
<reference evidence="5" key="1">
    <citation type="journal article" date="2019" name="Int. J. Syst. Evol. Microbiol.">
        <title>The Global Catalogue of Microorganisms (GCM) 10K type strain sequencing project: providing services to taxonomists for standard genome sequencing and annotation.</title>
        <authorList>
            <consortium name="The Broad Institute Genomics Platform"/>
            <consortium name="The Broad Institute Genome Sequencing Center for Infectious Disease"/>
            <person name="Wu L."/>
            <person name="Ma J."/>
        </authorList>
    </citation>
    <scope>NUCLEOTIDE SEQUENCE [LARGE SCALE GENOMIC DNA]</scope>
    <source>
        <strain evidence="5">NBRC 3250</strain>
    </source>
</reference>
<proteinExistence type="predicted"/>
<dbReference type="Proteomes" id="UP001156672">
    <property type="component" value="Unassembled WGS sequence"/>
</dbReference>
<gene>
    <name evidence="4" type="ORF">GCM10007866_26320</name>
</gene>
<evidence type="ECO:0000256" key="1">
    <source>
        <dbReference type="ARBA" id="ARBA00034923"/>
    </source>
</evidence>
<dbReference type="RefSeq" id="WP_082790733.1">
    <property type="nucleotide sequence ID" value="NZ_BEWL01000005.1"/>
</dbReference>